<name>A0ABY5FVT9_9MICO</name>
<evidence type="ECO:0000313" key="3">
    <source>
        <dbReference type="Proteomes" id="UP001060039"/>
    </source>
</evidence>
<gene>
    <name evidence="2" type="ORF">NNL39_12270</name>
</gene>
<accession>A0ABY5FVT9</accession>
<dbReference type="Pfam" id="PF11292">
    <property type="entry name" value="DUF3093"/>
    <property type="match status" value="1"/>
</dbReference>
<dbReference type="InterPro" id="IPR021443">
    <property type="entry name" value="DUF3093"/>
</dbReference>
<protein>
    <submittedName>
        <fullName evidence="2">DUF3093 domain-containing protein</fullName>
    </submittedName>
</protein>
<reference evidence="2" key="1">
    <citation type="submission" date="2022-07" db="EMBL/GenBank/DDBJ databases">
        <title>Taxonomic analysis of Microcella humidisoli nov. sp., isolated from riverside soil.</title>
        <authorList>
            <person name="Molina K.M."/>
            <person name="Kim S.B."/>
        </authorList>
    </citation>
    <scope>NUCLEOTIDE SEQUENCE</scope>
    <source>
        <strain evidence="2">MMS21-STM10</strain>
    </source>
</reference>
<keyword evidence="1" id="KW-1133">Transmembrane helix</keyword>
<organism evidence="2 3">
    <name type="scientific">Microcella humidisoli</name>
    <dbReference type="NCBI Taxonomy" id="2963406"/>
    <lineage>
        <taxon>Bacteria</taxon>
        <taxon>Bacillati</taxon>
        <taxon>Actinomycetota</taxon>
        <taxon>Actinomycetes</taxon>
        <taxon>Micrococcales</taxon>
        <taxon>Microbacteriaceae</taxon>
        <taxon>Microcella</taxon>
    </lineage>
</organism>
<evidence type="ECO:0000256" key="1">
    <source>
        <dbReference type="SAM" id="Phobius"/>
    </source>
</evidence>
<dbReference type="EMBL" id="CP101497">
    <property type="protein sequence ID" value="UTT62412.1"/>
    <property type="molecule type" value="Genomic_DNA"/>
</dbReference>
<keyword evidence="1" id="KW-0472">Membrane</keyword>
<evidence type="ECO:0000313" key="2">
    <source>
        <dbReference type="EMBL" id="UTT62412.1"/>
    </source>
</evidence>
<keyword evidence="1" id="KW-0812">Transmembrane</keyword>
<dbReference type="Proteomes" id="UP001060039">
    <property type="component" value="Chromosome"/>
</dbReference>
<feature type="transmembrane region" description="Helical" evidence="1">
    <location>
        <begin position="40"/>
        <end position="62"/>
    </location>
</feature>
<proteinExistence type="predicted"/>
<dbReference type="RefSeq" id="WP_255159556.1">
    <property type="nucleotide sequence ID" value="NZ_CP101497.1"/>
</dbReference>
<keyword evidence="3" id="KW-1185">Reference proteome</keyword>
<sequence>METYRERVWPAPWIAVIALLAVPASLLTFAPVSIVAGGVVGGVLAAGVMLAAVLSAPTIVVADGMLRAGSARVPLSLIGGTAVARGAEARRMRGPELDARAFLVLRPDVDPVLRVDLVDPDDPVPYWVLSTRRPEQLAAAIRGTTETA</sequence>
<feature type="transmembrane region" description="Helical" evidence="1">
    <location>
        <begin position="12"/>
        <end position="34"/>
    </location>
</feature>